<protein>
    <submittedName>
        <fullName evidence="2">Nuclease</fullName>
    </submittedName>
</protein>
<sequence>MTLDPVHVDGIARLAGRLSDGVSDTDHRDLAETVWQEFLDPLVVDGRAVLEPLDEQRRRVIDVEDAALTESAFETQHGLDSGTINPTTFKNGLVLDVAQAAMSSVPSDLDLHRGRTVVVSAHTNDATIDVDEDDWQGYDEGYTKQRIIQVPRVDRYAQTVVHALALYLAESHHAKLQADLVDDLLILDGPIYPTGLLKWADRHPELADLLHDHERPRSVIQNYVDLVERFVAKDVPLVGFVKNSASNAITRVARSKTNAPWANDSAFFGQILERRDDDGERITDTLTCTNWFRSRLGTDRVLSPQGDGLELAFELDPEAYEVTFFVVYDPRLDLTYRIEAPYAVTKDETVRENLTRHVLGEIAAERGPPLPVAKADELARIDREGKEMLRQTIEHRFESERQRSYDDERWGVTFEDAI</sequence>
<dbReference type="AlphaFoldDB" id="A0A4D6H9Y4"/>
<organism evidence="2 3">
    <name type="scientific">Halapricum salinum</name>
    <dbReference type="NCBI Taxonomy" id="1457250"/>
    <lineage>
        <taxon>Archaea</taxon>
        <taxon>Methanobacteriati</taxon>
        <taxon>Methanobacteriota</taxon>
        <taxon>Stenosarchaea group</taxon>
        <taxon>Halobacteria</taxon>
        <taxon>Halobacteriales</taxon>
        <taxon>Haloarculaceae</taxon>
        <taxon>Halapricum</taxon>
    </lineage>
</organism>
<keyword evidence="3" id="KW-1185">Reference proteome</keyword>
<dbReference type="EMBL" id="CP031310">
    <property type="protein sequence ID" value="QCC50321.1"/>
    <property type="molecule type" value="Genomic_DNA"/>
</dbReference>
<dbReference type="STRING" id="1457250.GCA_000755225_02958"/>
<reference evidence="2 3" key="1">
    <citation type="journal article" date="2019" name="Nat. Commun.">
        <title>A new type of DNA phosphorothioation-based antiviral system in archaea.</title>
        <authorList>
            <person name="Xiong L."/>
            <person name="Liu S."/>
            <person name="Chen S."/>
            <person name="Xiao Y."/>
            <person name="Zhu B."/>
            <person name="Gao Y."/>
            <person name="Zhang Y."/>
            <person name="Chen B."/>
            <person name="Luo J."/>
            <person name="Deng Z."/>
            <person name="Chen X."/>
            <person name="Wang L."/>
            <person name="Chen S."/>
        </authorList>
    </citation>
    <scope>NUCLEOTIDE SEQUENCE [LARGE SCALE GENOMIC DNA]</scope>
    <source>
        <strain evidence="2 3">CBA1105</strain>
    </source>
</reference>
<evidence type="ECO:0000313" key="3">
    <source>
        <dbReference type="Proteomes" id="UP000296706"/>
    </source>
</evidence>
<name>A0A4D6H9Y4_9EURY</name>
<feature type="domain" description="NurA" evidence="1">
    <location>
        <begin position="74"/>
        <end position="381"/>
    </location>
</feature>
<dbReference type="Pfam" id="PF09376">
    <property type="entry name" value="NurA"/>
    <property type="match status" value="1"/>
</dbReference>
<evidence type="ECO:0000259" key="1">
    <source>
        <dbReference type="SMART" id="SM00933"/>
    </source>
</evidence>
<dbReference type="InterPro" id="IPR018977">
    <property type="entry name" value="NurA_domain"/>
</dbReference>
<dbReference type="SMART" id="SM00933">
    <property type="entry name" value="NurA"/>
    <property type="match status" value="1"/>
</dbReference>
<dbReference type="KEGG" id="hsn:DV733_03305"/>
<accession>A0A4D6H9Y4</accession>
<evidence type="ECO:0000313" key="2">
    <source>
        <dbReference type="EMBL" id="QCC50321.1"/>
    </source>
</evidence>
<dbReference type="RefSeq" id="WP_049993766.1">
    <property type="nucleotide sequence ID" value="NZ_CP031310.1"/>
</dbReference>
<dbReference type="GeneID" id="39846860"/>
<proteinExistence type="predicted"/>
<dbReference type="OrthoDB" id="190207at2157"/>
<gene>
    <name evidence="2" type="ORF">DV733_03305</name>
</gene>
<dbReference type="Proteomes" id="UP000296706">
    <property type="component" value="Chromosome"/>
</dbReference>